<name>A0AAW1AS13_CROAD</name>
<dbReference type="Pfam" id="PF10240">
    <property type="entry name" value="DUF2464"/>
    <property type="match status" value="1"/>
</dbReference>
<dbReference type="PANTHER" id="PTHR31547:SF1">
    <property type="entry name" value="MULTIVESICULAR BODY SUBUNIT 12B"/>
    <property type="match status" value="1"/>
</dbReference>
<proteinExistence type="predicted"/>
<feature type="region of interest" description="Disordered" evidence="1">
    <location>
        <begin position="12"/>
        <end position="32"/>
    </location>
</feature>
<accession>A0AAW1AS13</accession>
<dbReference type="InterPro" id="IPR023340">
    <property type="entry name" value="UMA"/>
</dbReference>
<dbReference type="GO" id="GO:0042058">
    <property type="term" value="P:regulation of epidermal growth factor receptor signaling pathway"/>
    <property type="evidence" value="ECO:0007669"/>
    <property type="project" value="TreeGrafter"/>
</dbReference>
<dbReference type="EMBL" id="JAOTOJ010000016">
    <property type="protein sequence ID" value="KAK9392334.1"/>
    <property type="molecule type" value="Genomic_DNA"/>
</dbReference>
<feature type="domain" description="UMA" evidence="2">
    <location>
        <begin position="76"/>
        <end position="125"/>
    </location>
</feature>
<dbReference type="GO" id="GO:0019075">
    <property type="term" value="P:virus maturation"/>
    <property type="evidence" value="ECO:0007669"/>
    <property type="project" value="TreeGrafter"/>
</dbReference>
<dbReference type="PANTHER" id="PTHR31547">
    <property type="entry name" value="MULTIVESICULAR BODY SUBUNIT 12B"/>
    <property type="match status" value="1"/>
</dbReference>
<dbReference type="GO" id="GO:0000813">
    <property type="term" value="C:ESCRT I complex"/>
    <property type="evidence" value="ECO:0007669"/>
    <property type="project" value="InterPro"/>
</dbReference>
<dbReference type="AlphaFoldDB" id="A0AAW1AS13"/>
<gene>
    <name evidence="3" type="ORF">NXF25_017178</name>
</gene>
<reference evidence="3 4" key="1">
    <citation type="journal article" date="2024" name="Proc. Natl. Acad. Sci. U.S.A.">
        <title>The genetic regulatory architecture and epigenomic basis for age-related changes in rattlesnake venom.</title>
        <authorList>
            <person name="Hogan M.P."/>
            <person name="Holding M.L."/>
            <person name="Nystrom G.S."/>
            <person name="Colston T.J."/>
            <person name="Bartlett D.A."/>
            <person name="Mason A.J."/>
            <person name="Ellsworth S.A."/>
            <person name="Rautsaw R.M."/>
            <person name="Lawrence K.C."/>
            <person name="Strickland J.L."/>
            <person name="He B."/>
            <person name="Fraser P."/>
            <person name="Margres M.J."/>
            <person name="Gilbert D.M."/>
            <person name="Gibbs H.L."/>
            <person name="Parkinson C.L."/>
            <person name="Rokyta D.R."/>
        </authorList>
    </citation>
    <scope>NUCLEOTIDE SEQUENCE [LARGE SCALE GENOMIC DNA]</scope>
    <source>
        <strain evidence="3">DRR0105</strain>
    </source>
</reference>
<sequence>MTVNDLLVGEEKSVGLPSDPGIPLTPKSSRTQRSGSFHFVCKHISLTLPASFRGKGHGTRPDFEYQHSNLYAISAMEGVPFMISEKFACASEGMQPVDLLGITIKSLAEIEKEYDYSFRTEQSAAARLPPSPTRCQQYPPS</sequence>
<evidence type="ECO:0000259" key="2">
    <source>
        <dbReference type="PROSITE" id="PS51497"/>
    </source>
</evidence>
<comment type="caution">
    <text evidence="3">The sequence shown here is derived from an EMBL/GenBank/DDBJ whole genome shotgun (WGS) entry which is preliminary data.</text>
</comment>
<protein>
    <submittedName>
        <fullName evidence="3">Multivesicular body subunit 12B</fullName>
    </submittedName>
</protein>
<organism evidence="3 4">
    <name type="scientific">Crotalus adamanteus</name>
    <name type="common">Eastern diamondback rattlesnake</name>
    <dbReference type="NCBI Taxonomy" id="8729"/>
    <lineage>
        <taxon>Eukaryota</taxon>
        <taxon>Metazoa</taxon>
        <taxon>Chordata</taxon>
        <taxon>Craniata</taxon>
        <taxon>Vertebrata</taxon>
        <taxon>Euteleostomi</taxon>
        <taxon>Lepidosauria</taxon>
        <taxon>Squamata</taxon>
        <taxon>Bifurcata</taxon>
        <taxon>Unidentata</taxon>
        <taxon>Episquamata</taxon>
        <taxon>Toxicofera</taxon>
        <taxon>Serpentes</taxon>
        <taxon>Colubroidea</taxon>
        <taxon>Viperidae</taxon>
        <taxon>Crotalinae</taxon>
        <taxon>Crotalus</taxon>
    </lineage>
</organism>
<dbReference type="Proteomes" id="UP001474421">
    <property type="component" value="Unassembled WGS sequence"/>
</dbReference>
<dbReference type="InterPro" id="IPR040297">
    <property type="entry name" value="MVB12B"/>
</dbReference>
<dbReference type="GO" id="GO:0046755">
    <property type="term" value="P:viral budding"/>
    <property type="evidence" value="ECO:0007669"/>
    <property type="project" value="TreeGrafter"/>
</dbReference>
<dbReference type="PROSITE" id="PS51497">
    <property type="entry name" value="UMA"/>
    <property type="match status" value="1"/>
</dbReference>
<evidence type="ECO:0000313" key="4">
    <source>
        <dbReference type="Proteomes" id="UP001474421"/>
    </source>
</evidence>
<dbReference type="InterPro" id="IPR018798">
    <property type="entry name" value="MVB12A/B"/>
</dbReference>
<evidence type="ECO:0000313" key="3">
    <source>
        <dbReference type="EMBL" id="KAK9392334.1"/>
    </source>
</evidence>
<keyword evidence="4" id="KW-1185">Reference proteome</keyword>
<dbReference type="GO" id="GO:0005770">
    <property type="term" value="C:late endosome"/>
    <property type="evidence" value="ECO:0007669"/>
    <property type="project" value="TreeGrafter"/>
</dbReference>
<feature type="region of interest" description="Disordered" evidence="1">
    <location>
        <begin position="121"/>
        <end position="141"/>
    </location>
</feature>
<evidence type="ECO:0000256" key="1">
    <source>
        <dbReference type="SAM" id="MobiDB-lite"/>
    </source>
</evidence>